<comment type="caution">
    <text evidence="1">The sequence shown here is derived from an EMBL/GenBank/DDBJ whole genome shotgun (WGS) entry which is preliminary data.</text>
</comment>
<accession>A0AAV7MQH3</accession>
<gene>
    <name evidence="1" type="ORF">NDU88_003414</name>
</gene>
<dbReference type="AlphaFoldDB" id="A0AAV7MQH3"/>
<organism evidence="1 2">
    <name type="scientific">Pleurodeles waltl</name>
    <name type="common">Iberian ribbed newt</name>
    <dbReference type="NCBI Taxonomy" id="8319"/>
    <lineage>
        <taxon>Eukaryota</taxon>
        <taxon>Metazoa</taxon>
        <taxon>Chordata</taxon>
        <taxon>Craniata</taxon>
        <taxon>Vertebrata</taxon>
        <taxon>Euteleostomi</taxon>
        <taxon>Amphibia</taxon>
        <taxon>Batrachia</taxon>
        <taxon>Caudata</taxon>
        <taxon>Salamandroidea</taxon>
        <taxon>Salamandridae</taxon>
        <taxon>Pleurodelinae</taxon>
        <taxon>Pleurodeles</taxon>
    </lineage>
</organism>
<name>A0AAV7MQH3_PLEWA</name>
<sequence>MHRHRSVRQDGRFRSGPCHCKKFRDKEAESSPLDALQLPPGHFSMMLQSLCGRETEKELPTLASTHGPTNGARLLFGGVPDHSALTMYKSLAPLTEKTLKERGNFDYGLAKV</sequence>
<dbReference type="Proteomes" id="UP001066276">
    <property type="component" value="Chromosome 9"/>
</dbReference>
<evidence type="ECO:0000313" key="1">
    <source>
        <dbReference type="EMBL" id="KAJ1106011.1"/>
    </source>
</evidence>
<dbReference type="EMBL" id="JANPWB010000013">
    <property type="protein sequence ID" value="KAJ1106011.1"/>
    <property type="molecule type" value="Genomic_DNA"/>
</dbReference>
<keyword evidence="2" id="KW-1185">Reference proteome</keyword>
<protein>
    <submittedName>
        <fullName evidence="1">Uncharacterized protein</fullName>
    </submittedName>
</protein>
<reference evidence="1" key="1">
    <citation type="journal article" date="2022" name="bioRxiv">
        <title>Sequencing and chromosome-scale assembly of the giantPleurodeles waltlgenome.</title>
        <authorList>
            <person name="Brown T."/>
            <person name="Elewa A."/>
            <person name="Iarovenko S."/>
            <person name="Subramanian E."/>
            <person name="Araus A.J."/>
            <person name="Petzold A."/>
            <person name="Susuki M."/>
            <person name="Suzuki K.-i.T."/>
            <person name="Hayashi T."/>
            <person name="Toyoda A."/>
            <person name="Oliveira C."/>
            <person name="Osipova E."/>
            <person name="Leigh N.D."/>
            <person name="Simon A."/>
            <person name="Yun M.H."/>
        </authorList>
    </citation>
    <scope>NUCLEOTIDE SEQUENCE</scope>
    <source>
        <strain evidence="1">20211129_DDA</strain>
        <tissue evidence="1">Liver</tissue>
    </source>
</reference>
<evidence type="ECO:0000313" key="2">
    <source>
        <dbReference type="Proteomes" id="UP001066276"/>
    </source>
</evidence>
<proteinExistence type="predicted"/>